<dbReference type="PANTHER" id="PTHR13871">
    <property type="entry name" value="THIOREDOXIN"/>
    <property type="match status" value="1"/>
</dbReference>
<keyword evidence="3" id="KW-0560">Oxidoreductase</keyword>
<dbReference type="CDD" id="cd02964">
    <property type="entry name" value="TryX_like_family"/>
    <property type="match status" value="1"/>
</dbReference>
<evidence type="ECO:0000256" key="1">
    <source>
        <dbReference type="ARBA" id="ARBA00012612"/>
    </source>
</evidence>
<reference evidence="10" key="2">
    <citation type="submission" date="2020-10" db="UniProtKB">
        <authorList>
            <consortium name="WormBaseParasite"/>
        </authorList>
    </citation>
    <scope>IDENTIFICATION</scope>
</reference>
<dbReference type="Gene3D" id="3.40.30.10">
    <property type="entry name" value="Glutaredoxin"/>
    <property type="match status" value="1"/>
</dbReference>
<protein>
    <recommendedName>
        <fullName evidence="1">protein-disulfide reductase</fullName>
        <ecNumber evidence="1">1.8.1.8</ecNumber>
    </recommendedName>
</protein>
<dbReference type="Pfam" id="PF13905">
    <property type="entry name" value="Thioredoxin_8"/>
    <property type="match status" value="1"/>
</dbReference>
<evidence type="ECO:0000256" key="2">
    <source>
        <dbReference type="ARBA" id="ARBA00022737"/>
    </source>
</evidence>
<proteinExistence type="inferred from homology"/>
<dbReference type="EC" id="1.8.1.8" evidence="1"/>
<evidence type="ECO:0000256" key="5">
    <source>
        <dbReference type="ARBA" id="ARBA00025782"/>
    </source>
</evidence>
<dbReference type="InterPro" id="IPR052259">
    <property type="entry name" value="Nucleoredoxin-like"/>
</dbReference>
<evidence type="ECO:0000313" key="10">
    <source>
        <dbReference type="WBParaSite" id="Pan_g6158.t1"/>
    </source>
</evidence>
<comment type="catalytic activity">
    <reaction evidence="7">
        <text>[protein]-dithiol + NADP(+) = [protein]-disulfide + NADPH + H(+)</text>
        <dbReference type="Rhea" id="RHEA:18753"/>
        <dbReference type="Rhea" id="RHEA-COMP:10593"/>
        <dbReference type="Rhea" id="RHEA-COMP:10594"/>
        <dbReference type="ChEBI" id="CHEBI:15378"/>
        <dbReference type="ChEBI" id="CHEBI:29950"/>
        <dbReference type="ChEBI" id="CHEBI:50058"/>
        <dbReference type="ChEBI" id="CHEBI:57783"/>
        <dbReference type="ChEBI" id="CHEBI:58349"/>
        <dbReference type="EC" id="1.8.1.8"/>
    </reaction>
</comment>
<organism evidence="9 10">
    <name type="scientific">Panagrellus redivivus</name>
    <name type="common">Microworm</name>
    <dbReference type="NCBI Taxonomy" id="6233"/>
    <lineage>
        <taxon>Eukaryota</taxon>
        <taxon>Metazoa</taxon>
        <taxon>Ecdysozoa</taxon>
        <taxon>Nematoda</taxon>
        <taxon>Chromadorea</taxon>
        <taxon>Rhabditida</taxon>
        <taxon>Tylenchina</taxon>
        <taxon>Panagrolaimomorpha</taxon>
        <taxon>Panagrolaimoidea</taxon>
        <taxon>Panagrolaimidae</taxon>
        <taxon>Panagrellus</taxon>
    </lineage>
</organism>
<dbReference type="AlphaFoldDB" id="A0A7E4W441"/>
<dbReference type="InterPro" id="IPR036249">
    <property type="entry name" value="Thioredoxin-like_sf"/>
</dbReference>
<dbReference type="GO" id="GO:0047134">
    <property type="term" value="F:protein-disulfide reductase [NAD(P)H] activity"/>
    <property type="evidence" value="ECO:0007669"/>
    <property type="project" value="UniProtKB-EC"/>
</dbReference>
<dbReference type="InterPro" id="IPR013766">
    <property type="entry name" value="Thioredoxin_domain"/>
</dbReference>
<evidence type="ECO:0000259" key="8">
    <source>
        <dbReference type="PROSITE" id="PS51352"/>
    </source>
</evidence>
<accession>A0A7E4W441</accession>
<keyword evidence="2" id="KW-0677">Repeat</keyword>
<comment type="similarity">
    <text evidence="5">Belongs to the nucleoredoxin family.</text>
</comment>
<sequence length="163" mass="17882">MLLQSLFSTRFVAATNFRRMSTLFANIPLKRKGGQVVNADALQGKTVALYFSAHWCPPCRNFTPVLKEFYEEGVNGGLEIVFISFDRSASDQEAYLNESHGNWLYIPHGDSNIEKLADKYGVSGIPALILIKADGSIANKDARTDVQSLPAKAAVSKWASQVA</sequence>
<feature type="domain" description="Thioredoxin" evidence="8">
    <location>
        <begin position="18"/>
        <end position="160"/>
    </location>
</feature>
<keyword evidence="4" id="KW-0520">NAD</keyword>
<dbReference type="InterPro" id="IPR012336">
    <property type="entry name" value="Thioredoxin-like_fold"/>
</dbReference>
<keyword evidence="9" id="KW-1185">Reference proteome</keyword>
<reference evidence="9" key="1">
    <citation type="journal article" date="2013" name="Genetics">
        <title>The draft genome and transcriptome of Panagrellus redivivus are shaped by the harsh demands of a free-living lifestyle.</title>
        <authorList>
            <person name="Srinivasan J."/>
            <person name="Dillman A.R."/>
            <person name="Macchietto M.G."/>
            <person name="Heikkinen L."/>
            <person name="Lakso M."/>
            <person name="Fracchia K.M."/>
            <person name="Antoshechkin I."/>
            <person name="Mortazavi A."/>
            <person name="Wong G."/>
            <person name="Sternberg P.W."/>
        </authorList>
    </citation>
    <scope>NUCLEOTIDE SEQUENCE [LARGE SCALE GENOMIC DNA]</scope>
    <source>
        <strain evidence="9">MT8872</strain>
    </source>
</reference>
<evidence type="ECO:0000256" key="4">
    <source>
        <dbReference type="ARBA" id="ARBA00023027"/>
    </source>
</evidence>
<evidence type="ECO:0000313" key="9">
    <source>
        <dbReference type="Proteomes" id="UP000492821"/>
    </source>
</evidence>
<evidence type="ECO:0000256" key="3">
    <source>
        <dbReference type="ARBA" id="ARBA00023002"/>
    </source>
</evidence>
<comment type="catalytic activity">
    <reaction evidence="6">
        <text>[protein]-dithiol + NAD(+) = [protein]-disulfide + NADH + H(+)</text>
        <dbReference type="Rhea" id="RHEA:18749"/>
        <dbReference type="Rhea" id="RHEA-COMP:10593"/>
        <dbReference type="Rhea" id="RHEA-COMP:10594"/>
        <dbReference type="ChEBI" id="CHEBI:15378"/>
        <dbReference type="ChEBI" id="CHEBI:29950"/>
        <dbReference type="ChEBI" id="CHEBI:50058"/>
        <dbReference type="ChEBI" id="CHEBI:57540"/>
        <dbReference type="ChEBI" id="CHEBI:57945"/>
        <dbReference type="EC" id="1.8.1.8"/>
    </reaction>
</comment>
<dbReference type="PANTHER" id="PTHR13871:SF103">
    <property type="entry name" value="THIOREDOXIN DOMAIN-CONTAINING PROTEIN"/>
    <property type="match status" value="1"/>
</dbReference>
<dbReference type="Proteomes" id="UP000492821">
    <property type="component" value="Unassembled WGS sequence"/>
</dbReference>
<name>A0A7E4W441_PANRE</name>
<dbReference type="PROSITE" id="PS51352">
    <property type="entry name" value="THIOREDOXIN_2"/>
    <property type="match status" value="1"/>
</dbReference>
<dbReference type="WBParaSite" id="Pan_g6158.t1">
    <property type="protein sequence ID" value="Pan_g6158.t1"/>
    <property type="gene ID" value="Pan_g6158"/>
</dbReference>
<evidence type="ECO:0000256" key="7">
    <source>
        <dbReference type="ARBA" id="ARBA00047804"/>
    </source>
</evidence>
<dbReference type="SUPFAM" id="SSF52833">
    <property type="entry name" value="Thioredoxin-like"/>
    <property type="match status" value="1"/>
</dbReference>
<evidence type="ECO:0000256" key="6">
    <source>
        <dbReference type="ARBA" id="ARBA00047388"/>
    </source>
</evidence>